<comment type="subcellular location">
    <subcellularLocation>
        <location evidence="1">Membrane</location>
        <topology evidence="1">Multi-pass membrane protein</topology>
    </subcellularLocation>
</comment>
<evidence type="ECO:0000256" key="6">
    <source>
        <dbReference type="SAM" id="MobiDB-lite"/>
    </source>
</evidence>
<feature type="transmembrane region" description="Helical" evidence="7">
    <location>
        <begin position="132"/>
        <end position="151"/>
    </location>
</feature>
<reference evidence="8" key="1">
    <citation type="submission" date="2019-10" db="EMBL/GenBank/DDBJ databases">
        <authorList>
            <consortium name="DOE Joint Genome Institute"/>
            <person name="Kuo A."/>
            <person name="Miyauchi S."/>
            <person name="Kiss E."/>
            <person name="Drula E."/>
            <person name="Kohler A."/>
            <person name="Sanchez-Garcia M."/>
            <person name="Andreopoulos B."/>
            <person name="Barry K.W."/>
            <person name="Bonito G."/>
            <person name="Buee M."/>
            <person name="Carver A."/>
            <person name="Chen C."/>
            <person name="Cichocki N."/>
            <person name="Clum A."/>
            <person name="Culley D."/>
            <person name="Crous P.W."/>
            <person name="Fauchery L."/>
            <person name="Girlanda M."/>
            <person name="Hayes R."/>
            <person name="Keri Z."/>
            <person name="LaButti K."/>
            <person name="Lipzen A."/>
            <person name="Lombard V."/>
            <person name="Magnuson J."/>
            <person name="Maillard F."/>
            <person name="Morin E."/>
            <person name="Murat C."/>
            <person name="Nolan M."/>
            <person name="Ohm R."/>
            <person name="Pangilinan J."/>
            <person name="Pereira M."/>
            <person name="Perotto S."/>
            <person name="Peter M."/>
            <person name="Riley R."/>
            <person name="Sitrit Y."/>
            <person name="Stielow B."/>
            <person name="Szollosi G."/>
            <person name="Zifcakova L."/>
            <person name="Stursova M."/>
            <person name="Spatafora J.W."/>
            <person name="Tedersoo L."/>
            <person name="Vaario L.-M."/>
            <person name="Yamada A."/>
            <person name="Yan M."/>
            <person name="Wang P."/>
            <person name="Xu J."/>
            <person name="Bruns T."/>
            <person name="Baldrian P."/>
            <person name="Vilgalys R."/>
            <person name="Henrissat B."/>
            <person name="Grigoriev I.V."/>
            <person name="Hibbett D."/>
            <person name="Nagy L.G."/>
            <person name="Martin F.M."/>
        </authorList>
    </citation>
    <scope>NUCLEOTIDE SEQUENCE</scope>
    <source>
        <strain evidence="8">BED1</strain>
    </source>
</reference>
<keyword evidence="4 7" id="KW-1133">Transmembrane helix</keyword>
<feature type="transmembrane region" description="Helical" evidence="7">
    <location>
        <begin position="296"/>
        <end position="318"/>
    </location>
</feature>
<reference evidence="8" key="2">
    <citation type="journal article" date="2020" name="Nat. Commun.">
        <title>Large-scale genome sequencing of mycorrhizal fungi provides insights into the early evolution of symbiotic traits.</title>
        <authorList>
            <person name="Miyauchi S."/>
            <person name="Kiss E."/>
            <person name="Kuo A."/>
            <person name="Drula E."/>
            <person name="Kohler A."/>
            <person name="Sanchez-Garcia M."/>
            <person name="Morin E."/>
            <person name="Andreopoulos B."/>
            <person name="Barry K.W."/>
            <person name="Bonito G."/>
            <person name="Buee M."/>
            <person name="Carver A."/>
            <person name="Chen C."/>
            <person name="Cichocki N."/>
            <person name="Clum A."/>
            <person name="Culley D."/>
            <person name="Crous P.W."/>
            <person name="Fauchery L."/>
            <person name="Girlanda M."/>
            <person name="Hayes R.D."/>
            <person name="Keri Z."/>
            <person name="LaButti K."/>
            <person name="Lipzen A."/>
            <person name="Lombard V."/>
            <person name="Magnuson J."/>
            <person name="Maillard F."/>
            <person name="Murat C."/>
            <person name="Nolan M."/>
            <person name="Ohm R.A."/>
            <person name="Pangilinan J."/>
            <person name="Pereira M.F."/>
            <person name="Perotto S."/>
            <person name="Peter M."/>
            <person name="Pfister S."/>
            <person name="Riley R."/>
            <person name="Sitrit Y."/>
            <person name="Stielow J.B."/>
            <person name="Szollosi G."/>
            <person name="Zifcakova L."/>
            <person name="Stursova M."/>
            <person name="Spatafora J.W."/>
            <person name="Tedersoo L."/>
            <person name="Vaario L.M."/>
            <person name="Yamada A."/>
            <person name="Yan M."/>
            <person name="Wang P."/>
            <person name="Xu J."/>
            <person name="Bruns T."/>
            <person name="Baldrian P."/>
            <person name="Vilgalys R."/>
            <person name="Dunand C."/>
            <person name="Henrissat B."/>
            <person name="Grigoriev I.V."/>
            <person name="Hibbett D."/>
            <person name="Nagy L.G."/>
            <person name="Martin F.M."/>
        </authorList>
    </citation>
    <scope>NUCLEOTIDE SEQUENCE</scope>
    <source>
        <strain evidence="8">BED1</strain>
    </source>
</reference>
<feature type="non-terminal residue" evidence="8">
    <location>
        <position position="1"/>
    </location>
</feature>
<feature type="transmembrane region" description="Helical" evidence="7">
    <location>
        <begin position="247"/>
        <end position="266"/>
    </location>
</feature>
<comment type="caution">
    <text evidence="8">The sequence shown here is derived from an EMBL/GenBank/DDBJ whole genome shotgun (WGS) entry which is preliminary data.</text>
</comment>
<organism evidence="8 9">
    <name type="scientific">Boletus edulis BED1</name>
    <dbReference type="NCBI Taxonomy" id="1328754"/>
    <lineage>
        <taxon>Eukaryota</taxon>
        <taxon>Fungi</taxon>
        <taxon>Dikarya</taxon>
        <taxon>Basidiomycota</taxon>
        <taxon>Agaricomycotina</taxon>
        <taxon>Agaricomycetes</taxon>
        <taxon>Agaricomycetidae</taxon>
        <taxon>Boletales</taxon>
        <taxon>Boletineae</taxon>
        <taxon>Boletaceae</taxon>
        <taxon>Boletoideae</taxon>
        <taxon>Boletus</taxon>
    </lineage>
</organism>
<gene>
    <name evidence="8" type="ORF">L210DRAFT_3485064</name>
</gene>
<accession>A0AAD4BN54</accession>
<dbReference type="InterPro" id="IPR002995">
    <property type="entry name" value="Surf4"/>
</dbReference>
<protein>
    <submittedName>
        <fullName evidence="8">SURF4 family-domain-containing protein</fullName>
    </submittedName>
</protein>
<proteinExistence type="inferred from homology"/>
<evidence type="ECO:0000313" key="8">
    <source>
        <dbReference type="EMBL" id="KAF8434820.1"/>
    </source>
</evidence>
<evidence type="ECO:0000256" key="7">
    <source>
        <dbReference type="SAM" id="Phobius"/>
    </source>
</evidence>
<evidence type="ECO:0000256" key="1">
    <source>
        <dbReference type="ARBA" id="ARBA00004141"/>
    </source>
</evidence>
<evidence type="ECO:0000256" key="5">
    <source>
        <dbReference type="ARBA" id="ARBA00023136"/>
    </source>
</evidence>
<feature type="transmembrane region" description="Helical" evidence="7">
    <location>
        <begin position="220"/>
        <end position="240"/>
    </location>
</feature>
<evidence type="ECO:0000256" key="2">
    <source>
        <dbReference type="ARBA" id="ARBA00006945"/>
    </source>
</evidence>
<keyword evidence="3 7" id="KW-0812">Transmembrane</keyword>
<dbReference type="Pfam" id="PF02077">
    <property type="entry name" value="SURF4"/>
    <property type="match status" value="1"/>
</dbReference>
<feature type="transmembrane region" description="Helical" evidence="7">
    <location>
        <begin position="101"/>
        <end position="120"/>
    </location>
</feature>
<evidence type="ECO:0000313" key="9">
    <source>
        <dbReference type="Proteomes" id="UP001194468"/>
    </source>
</evidence>
<evidence type="ECO:0000256" key="4">
    <source>
        <dbReference type="ARBA" id="ARBA00022989"/>
    </source>
</evidence>
<feature type="region of interest" description="Disordered" evidence="6">
    <location>
        <begin position="1"/>
        <end position="35"/>
    </location>
</feature>
<dbReference type="GO" id="GO:0016020">
    <property type="term" value="C:membrane"/>
    <property type="evidence" value="ECO:0007669"/>
    <property type="project" value="UniProtKB-SubCell"/>
</dbReference>
<keyword evidence="5 7" id="KW-0472">Membrane</keyword>
<evidence type="ECO:0000256" key="3">
    <source>
        <dbReference type="ARBA" id="ARBA00022692"/>
    </source>
</evidence>
<name>A0AAD4BN54_BOLED</name>
<dbReference type="EMBL" id="WHUW01000027">
    <property type="protein sequence ID" value="KAF8434820.1"/>
    <property type="molecule type" value="Genomic_DNA"/>
</dbReference>
<comment type="similarity">
    <text evidence="2">Belongs to the SURF4 family.</text>
</comment>
<dbReference type="Proteomes" id="UP001194468">
    <property type="component" value="Unassembled WGS sequence"/>
</dbReference>
<keyword evidence="9" id="KW-1185">Reference proteome</keyword>
<sequence>MTSRINIGRPVASSYNADPHGFSNSRQSSGYRAANPDDPLEKLRVLGKQVEDAIEIYSQPLRPHLPAIGRFLIVVTFYEDALRIITQWSDQLWYLQTHRHFYWGLSHFFLFLNVIVMLAASSAVISKRFSEYAVIGLFLVVISQGFGYGLIFDLNFFLRNLSVIGGLVMVFSDTLISKKKNFAGLPSMSETDRKKYFLLAGRVLLIFLFLGFMLQGKWSVGRVVVSLFGLAACTMVAVGFKAKWSATFLVIVLSVFNVFANNWWSVHGAHPQRDFLKYDFFQTLCKSHRGYKNSAYLAFSTAIVGGLILLVNIGPGGLSVDEKKKTY</sequence>
<feature type="transmembrane region" description="Helical" evidence="7">
    <location>
        <begin position="196"/>
        <end position="214"/>
    </location>
</feature>
<feature type="transmembrane region" description="Helical" evidence="7">
    <location>
        <begin position="157"/>
        <end position="176"/>
    </location>
</feature>
<dbReference type="AlphaFoldDB" id="A0AAD4BN54"/>